<evidence type="ECO:0000313" key="2">
    <source>
        <dbReference type="Proteomes" id="UP001429601"/>
    </source>
</evidence>
<sequence>MPIKPENRARYPSNWFTEIRPAILERAGNCCEQCKVPNGERICREDSGATYMLDTGEVFDAITGEALGQVHLVDYPAGRYVTIVLTIGHLDHQPENCEPDNLRAWCQRCHLAYDKDHHAETRRATIAARKASGDLFQEAAKP</sequence>
<proteinExistence type="predicted"/>
<organism evidence="1 2">
    <name type="scientific">Luteibacter jiangsuensis</name>
    <dbReference type="NCBI Taxonomy" id="637577"/>
    <lineage>
        <taxon>Bacteria</taxon>
        <taxon>Pseudomonadati</taxon>
        <taxon>Pseudomonadota</taxon>
        <taxon>Gammaproteobacteria</taxon>
        <taxon>Lysobacterales</taxon>
        <taxon>Rhodanobacteraceae</taxon>
        <taxon>Luteibacter</taxon>
    </lineage>
</organism>
<dbReference type="RefSeq" id="WP_167129154.1">
    <property type="nucleotide sequence ID" value="NZ_JAAQQR010000010.1"/>
</dbReference>
<evidence type="ECO:0000313" key="1">
    <source>
        <dbReference type="EMBL" id="NID06603.1"/>
    </source>
</evidence>
<protein>
    <recommendedName>
        <fullName evidence="3">HNH endonuclease</fullName>
    </recommendedName>
</protein>
<comment type="caution">
    <text evidence="1">The sequence shown here is derived from an EMBL/GenBank/DDBJ whole genome shotgun (WGS) entry which is preliminary data.</text>
</comment>
<reference evidence="1 2" key="1">
    <citation type="journal article" date="2011" name="Curr. Microbiol.">
        <title>Luteibacter jiangsuensis sp. nov.: a methamidophos-degrading bacterium isolated from a methamidophos-manufacturing factory.</title>
        <authorList>
            <person name="Wang L."/>
            <person name="Wang G.L."/>
            <person name="Li S.P."/>
            <person name="Jiang J.D."/>
        </authorList>
    </citation>
    <scope>NUCLEOTIDE SEQUENCE [LARGE SCALE GENOMIC DNA]</scope>
    <source>
        <strain evidence="1 2">CGMCC 1.10133</strain>
    </source>
</reference>
<accession>A0ABX0Q898</accession>
<name>A0ABX0Q898_9GAMM</name>
<evidence type="ECO:0008006" key="3">
    <source>
        <dbReference type="Google" id="ProtNLM"/>
    </source>
</evidence>
<gene>
    <name evidence="1" type="ORF">HBF26_17035</name>
</gene>
<dbReference type="EMBL" id="JAAQQR010000010">
    <property type="protein sequence ID" value="NID06603.1"/>
    <property type="molecule type" value="Genomic_DNA"/>
</dbReference>
<keyword evidence="2" id="KW-1185">Reference proteome</keyword>
<dbReference type="Proteomes" id="UP001429601">
    <property type="component" value="Unassembled WGS sequence"/>
</dbReference>